<keyword evidence="3" id="KW-1185">Reference proteome</keyword>
<dbReference type="Proteomes" id="UP001149074">
    <property type="component" value="Unassembled WGS sequence"/>
</dbReference>
<proteinExistence type="predicted"/>
<evidence type="ECO:0000313" key="2">
    <source>
        <dbReference type="EMBL" id="KAJ5110553.1"/>
    </source>
</evidence>
<reference evidence="2" key="2">
    <citation type="journal article" date="2023" name="IMA Fungus">
        <title>Comparative genomic study of the Penicillium genus elucidates a diverse pangenome and 15 lateral gene transfer events.</title>
        <authorList>
            <person name="Petersen C."/>
            <person name="Sorensen T."/>
            <person name="Nielsen M.R."/>
            <person name="Sondergaard T.E."/>
            <person name="Sorensen J.L."/>
            <person name="Fitzpatrick D.A."/>
            <person name="Frisvad J.C."/>
            <person name="Nielsen K.L."/>
        </authorList>
    </citation>
    <scope>NUCLEOTIDE SEQUENCE</scope>
    <source>
        <strain evidence="2">IBT 30761</strain>
    </source>
</reference>
<dbReference type="GeneID" id="81352561"/>
<reference evidence="2" key="1">
    <citation type="submission" date="2022-11" db="EMBL/GenBank/DDBJ databases">
        <authorList>
            <person name="Petersen C."/>
        </authorList>
    </citation>
    <scope>NUCLEOTIDE SEQUENCE</scope>
    <source>
        <strain evidence="2">IBT 30761</strain>
    </source>
</reference>
<gene>
    <name evidence="2" type="ORF">N7532_001088</name>
</gene>
<dbReference type="RefSeq" id="XP_056478623.1">
    <property type="nucleotide sequence ID" value="XM_056613582.1"/>
</dbReference>
<accession>A0A9W9G235</accession>
<evidence type="ECO:0000313" key="3">
    <source>
        <dbReference type="Proteomes" id="UP001149074"/>
    </source>
</evidence>
<comment type="caution">
    <text evidence="2">The sequence shown here is derived from an EMBL/GenBank/DDBJ whole genome shotgun (WGS) entry which is preliminary data.</text>
</comment>
<sequence>MGPGFSTAESPFQSLLEKEAAKHLFITADLKGFQPSTLGITSVPHCAAMSSELWEEGEDCVLLKLPFLFNDEPDADPRGTSRKTPLARQCPSIRTTKSLFPRQEAK</sequence>
<organism evidence="2 3">
    <name type="scientific">Penicillium argentinense</name>
    <dbReference type="NCBI Taxonomy" id="1131581"/>
    <lineage>
        <taxon>Eukaryota</taxon>
        <taxon>Fungi</taxon>
        <taxon>Dikarya</taxon>
        <taxon>Ascomycota</taxon>
        <taxon>Pezizomycotina</taxon>
        <taxon>Eurotiomycetes</taxon>
        <taxon>Eurotiomycetidae</taxon>
        <taxon>Eurotiales</taxon>
        <taxon>Aspergillaceae</taxon>
        <taxon>Penicillium</taxon>
    </lineage>
</organism>
<evidence type="ECO:0000256" key="1">
    <source>
        <dbReference type="SAM" id="MobiDB-lite"/>
    </source>
</evidence>
<protein>
    <submittedName>
        <fullName evidence="2">Uncharacterized protein</fullName>
    </submittedName>
</protein>
<dbReference type="AlphaFoldDB" id="A0A9W9G235"/>
<dbReference type="EMBL" id="JAPQKI010000002">
    <property type="protein sequence ID" value="KAJ5110553.1"/>
    <property type="molecule type" value="Genomic_DNA"/>
</dbReference>
<name>A0A9W9G235_9EURO</name>
<feature type="region of interest" description="Disordered" evidence="1">
    <location>
        <begin position="73"/>
        <end position="106"/>
    </location>
</feature>